<keyword evidence="3 5" id="KW-0371">Homeobox</keyword>
<feature type="compositionally biased region" description="Low complexity" evidence="7">
    <location>
        <begin position="549"/>
        <end position="567"/>
    </location>
</feature>
<feature type="region of interest" description="Disordered" evidence="7">
    <location>
        <begin position="214"/>
        <end position="242"/>
    </location>
</feature>
<dbReference type="PANTHER" id="PTHR24333">
    <property type="entry name" value="HOMEO BOX HB9 LIKE A-RELATED"/>
    <property type="match status" value="1"/>
</dbReference>
<keyword evidence="2 5" id="KW-0238">DNA-binding</keyword>
<accession>A0A154PI41</accession>
<dbReference type="SUPFAM" id="SSF46689">
    <property type="entry name" value="Homeodomain-like"/>
    <property type="match status" value="1"/>
</dbReference>
<dbReference type="OrthoDB" id="6159439at2759"/>
<reference evidence="9 10" key="1">
    <citation type="submission" date="2015-07" db="EMBL/GenBank/DDBJ databases">
        <title>The genome of Dufourea novaeangliae.</title>
        <authorList>
            <person name="Pan H."/>
            <person name="Kapheim K."/>
        </authorList>
    </citation>
    <scope>NUCLEOTIDE SEQUENCE [LARGE SCALE GENOMIC DNA]</scope>
    <source>
        <strain evidence="9">0120121106</strain>
        <tissue evidence="9">Whole body</tissue>
    </source>
</reference>
<dbReference type="GO" id="GO:0005634">
    <property type="term" value="C:nucleus"/>
    <property type="evidence" value="ECO:0007669"/>
    <property type="project" value="UniProtKB-SubCell"/>
</dbReference>
<feature type="region of interest" description="Disordered" evidence="7">
    <location>
        <begin position="92"/>
        <end position="120"/>
    </location>
</feature>
<evidence type="ECO:0000313" key="10">
    <source>
        <dbReference type="Proteomes" id="UP000076502"/>
    </source>
</evidence>
<dbReference type="PROSITE" id="PS50071">
    <property type="entry name" value="HOMEOBOX_2"/>
    <property type="match status" value="1"/>
</dbReference>
<feature type="region of interest" description="Disordered" evidence="7">
    <location>
        <begin position="652"/>
        <end position="689"/>
    </location>
</feature>
<evidence type="ECO:0000256" key="3">
    <source>
        <dbReference type="ARBA" id="ARBA00023155"/>
    </source>
</evidence>
<keyword evidence="10" id="KW-1185">Reference proteome</keyword>
<dbReference type="CDD" id="cd00086">
    <property type="entry name" value="homeodomain"/>
    <property type="match status" value="1"/>
</dbReference>
<dbReference type="PRINTS" id="PR00024">
    <property type="entry name" value="HOMEOBOX"/>
</dbReference>
<feature type="compositionally biased region" description="Low complexity" evidence="7">
    <location>
        <begin position="323"/>
        <end position="334"/>
    </location>
</feature>
<sequence length="689" mass="76282">MTAPGPPHRWLSPAIFERTDGEGRELGVAAPRSEGAVVSACRIGRLVSAAHVDWSAFRSGGERTGRAVTPIWPPRRERRRLTFVQCEEISRGNPMHTHASPRVSVTKKRKNKQKENNELLTPKRDAVTVDKILSPRYRASPGVATEAPAGARSPREPPTCTVMTVHHHQNHHVAALSGVTVANNGGLNLSRMSGLEAHRLENIVERNGVSVERLSNGLDGRNNNHGNNNGLERGDAATTMPQRSRFMITDILSGASSKMNHQAAGMQTQEPPGSPPSTPRDLSVRHQSRTSLNNSNLDEDSDASHHDGASVTSNGGKEDDPKSSSSSTLSSAQSKKQRKARTAFTDHQLQTLEKSFERQKYLSVQDRMELASKLQLTDTQVKTWYQNRRTKWKRQTIVGFEMMAENNFAVAAFQQLYGSAAAAVPAHPAAGRYWPYPSAHALPTNGLFYQQTSAAVTLQKPLPYRLYPPTMILAPGPSNPLGSLTASSSLSNLSNYYRDSPEMGDGRERETMERSSRQRDRSKSPALRDRSPLRKDERLYAPTMVQAGSSNNLGTLTASSSLSNLSNYYRDSPEVADGRERENRAATRQRDRSKSPVLRDRSPPMRKDDRLYPPTMLQPGPSNTIGSLASNLSNYYRDCSDIIDGRERETISKVRQRDRSNSRDGSPLRREDSPQSIRADSDEESIHDI</sequence>
<feature type="compositionally biased region" description="Polar residues" evidence="7">
    <location>
        <begin position="258"/>
        <end position="271"/>
    </location>
</feature>
<evidence type="ECO:0000256" key="1">
    <source>
        <dbReference type="ARBA" id="ARBA00004123"/>
    </source>
</evidence>
<protein>
    <submittedName>
        <fullName evidence="9">Homeobox protein B-H1</fullName>
    </submittedName>
</protein>
<feature type="compositionally biased region" description="Low complexity" evidence="7">
    <location>
        <begin position="216"/>
        <end position="231"/>
    </location>
</feature>
<proteinExistence type="predicted"/>
<evidence type="ECO:0000256" key="7">
    <source>
        <dbReference type="SAM" id="MobiDB-lite"/>
    </source>
</evidence>
<dbReference type="Proteomes" id="UP000076502">
    <property type="component" value="Unassembled WGS sequence"/>
</dbReference>
<dbReference type="EMBL" id="KQ434923">
    <property type="protein sequence ID" value="KZC11482.1"/>
    <property type="molecule type" value="Genomic_DNA"/>
</dbReference>
<dbReference type="GO" id="GO:0000981">
    <property type="term" value="F:DNA-binding transcription factor activity, RNA polymerase II-specific"/>
    <property type="evidence" value="ECO:0007669"/>
    <property type="project" value="InterPro"/>
</dbReference>
<dbReference type="AlphaFoldDB" id="A0A154PI41"/>
<dbReference type="SMART" id="SM00389">
    <property type="entry name" value="HOX"/>
    <property type="match status" value="1"/>
</dbReference>
<dbReference type="PANTHER" id="PTHR24333:SF5">
    <property type="entry name" value="VENT HOMEOBOX"/>
    <property type="match status" value="1"/>
</dbReference>
<dbReference type="Pfam" id="PF00046">
    <property type="entry name" value="Homeodomain"/>
    <property type="match status" value="1"/>
</dbReference>
<evidence type="ECO:0000256" key="5">
    <source>
        <dbReference type="PROSITE-ProRule" id="PRU00108"/>
    </source>
</evidence>
<feature type="compositionally biased region" description="Basic and acidic residues" evidence="7">
    <location>
        <begin position="499"/>
        <end position="539"/>
    </location>
</feature>
<organism evidence="9 10">
    <name type="scientific">Dufourea novaeangliae</name>
    <name type="common">Sweat bee</name>
    <dbReference type="NCBI Taxonomy" id="178035"/>
    <lineage>
        <taxon>Eukaryota</taxon>
        <taxon>Metazoa</taxon>
        <taxon>Ecdysozoa</taxon>
        <taxon>Arthropoda</taxon>
        <taxon>Hexapoda</taxon>
        <taxon>Insecta</taxon>
        <taxon>Pterygota</taxon>
        <taxon>Neoptera</taxon>
        <taxon>Endopterygota</taxon>
        <taxon>Hymenoptera</taxon>
        <taxon>Apocrita</taxon>
        <taxon>Aculeata</taxon>
        <taxon>Apoidea</taxon>
        <taxon>Anthophila</taxon>
        <taxon>Halictidae</taxon>
        <taxon>Rophitinae</taxon>
        <taxon>Dufourea</taxon>
    </lineage>
</organism>
<name>A0A154PI41_DUFNO</name>
<dbReference type="PROSITE" id="PS00027">
    <property type="entry name" value="HOMEOBOX_1"/>
    <property type="match status" value="1"/>
</dbReference>
<feature type="compositionally biased region" description="Basic and acidic residues" evidence="7">
    <location>
        <begin position="571"/>
        <end position="611"/>
    </location>
</feature>
<evidence type="ECO:0000259" key="8">
    <source>
        <dbReference type="PROSITE" id="PS50071"/>
    </source>
</evidence>
<dbReference type="InterPro" id="IPR017970">
    <property type="entry name" value="Homeobox_CS"/>
</dbReference>
<feature type="region of interest" description="Disordered" evidence="7">
    <location>
        <begin position="492"/>
        <end position="624"/>
    </location>
</feature>
<dbReference type="STRING" id="178035.A0A154PI41"/>
<feature type="compositionally biased region" description="Basic and acidic residues" evidence="7">
    <location>
        <begin position="652"/>
        <end position="673"/>
    </location>
</feature>
<dbReference type="InterPro" id="IPR020479">
    <property type="entry name" value="HD_metazoa"/>
</dbReference>
<evidence type="ECO:0000256" key="6">
    <source>
        <dbReference type="RuleBase" id="RU000682"/>
    </source>
</evidence>
<dbReference type="InterPro" id="IPR050848">
    <property type="entry name" value="Homeobox_TF"/>
</dbReference>
<feature type="region of interest" description="Disordered" evidence="7">
    <location>
        <begin position="258"/>
        <end position="346"/>
    </location>
</feature>
<evidence type="ECO:0000256" key="2">
    <source>
        <dbReference type="ARBA" id="ARBA00023125"/>
    </source>
</evidence>
<dbReference type="InterPro" id="IPR009057">
    <property type="entry name" value="Homeodomain-like_sf"/>
</dbReference>
<feature type="domain" description="Homeobox" evidence="8">
    <location>
        <begin position="335"/>
        <end position="395"/>
    </location>
</feature>
<dbReference type="GO" id="GO:0003677">
    <property type="term" value="F:DNA binding"/>
    <property type="evidence" value="ECO:0007669"/>
    <property type="project" value="UniProtKB-UniRule"/>
</dbReference>
<evidence type="ECO:0000256" key="4">
    <source>
        <dbReference type="ARBA" id="ARBA00023242"/>
    </source>
</evidence>
<comment type="subcellular location">
    <subcellularLocation>
        <location evidence="1 5 6">Nucleus</location>
    </subcellularLocation>
</comment>
<evidence type="ECO:0000313" key="9">
    <source>
        <dbReference type="EMBL" id="KZC11482.1"/>
    </source>
</evidence>
<keyword evidence="4 5" id="KW-0539">Nucleus</keyword>
<gene>
    <name evidence="9" type="ORF">WN55_03041</name>
</gene>
<dbReference type="Gene3D" id="1.10.10.60">
    <property type="entry name" value="Homeodomain-like"/>
    <property type="match status" value="1"/>
</dbReference>
<dbReference type="InterPro" id="IPR001356">
    <property type="entry name" value="HD"/>
</dbReference>
<feature type="DNA-binding region" description="Homeobox" evidence="5">
    <location>
        <begin position="337"/>
        <end position="396"/>
    </location>
</feature>